<dbReference type="PANTHER" id="PTHR30290">
    <property type="entry name" value="PERIPLASMIC BINDING COMPONENT OF ABC TRANSPORTER"/>
    <property type="match status" value="1"/>
</dbReference>
<evidence type="ECO:0000256" key="3">
    <source>
        <dbReference type="ARBA" id="ARBA00022729"/>
    </source>
</evidence>
<evidence type="ECO:0000313" key="6">
    <source>
        <dbReference type="EMBL" id="RJO60111.1"/>
    </source>
</evidence>
<dbReference type="GO" id="GO:0043190">
    <property type="term" value="C:ATP-binding cassette (ABC) transporter complex"/>
    <property type="evidence" value="ECO:0007669"/>
    <property type="project" value="InterPro"/>
</dbReference>
<gene>
    <name evidence="6" type="ORF">C4544_07175</name>
</gene>
<dbReference type="Pfam" id="PF00496">
    <property type="entry name" value="SBP_bac_5"/>
    <property type="match status" value="1"/>
</dbReference>
<accession>A0A419DAF5</accession>
<comment type="caution">
    <text evidence="6">The sequence shown here is derived from an EMBL/GenBank/DDBJ whole genome shotgun (WGS) entry which is preliminary data.</text>
</comment>
<sequence length="582" mass="66254">MKLKRLYLRYSLTLQKLKIKFRNLEAEDFQKAYIILSRRLYRIIHLRNLVVFCLVFIIVMVSMFVSSFKDLEAYYNKDKPLSGGTYTEGKMGKFLRLNPIYSQTNQNDEDAVNLIFSGLVKTKDGKTLEPDLASGWTLSEDRKTYTFDIREGVKWHDGESFSADDVIFTIQTIQNPDARSPLYEAWKGVKAEKTDKGDVRFALKEKNEAFLANTTLKIIPKHVLDGIPAASIQTVEFNIKPVGTGPYEFESLAKEPGRETLIMRANEDFYSTKPYLNKIVIEGFLDEKELLDEYNKKNVDGIGDPTQKMVKKYAGARGTLVHEYTLPRYIGAFFNVDNNFLKEKALRSSINLVTDRKEFLDFSAGGRGLAVYSPITYGGASGAKDIAKASESLKAAGYVLEGGSLKREGKEVSLKIVTGDTDELKKSAELFQKNLKLLGIKSEVKSADMNSLQNEFIRPRDYDILIIGENNGLYPDLFSFWHSSQINDPGLNFSKYKDRKLDKFLEIVRKTANQSEKKTRLAEIQKIINEEAVAVYLYNPFYNFIASDKVKGIEGGRIISPSDRFLQIKDWYEKADRVPIDE</sequence>
<dbReference type="InterPro" id="IPR023765">
    <property type="entry name" value="SBP_5_CS"/>
</dbReference>
<organism evidence="6 7">
    <name type="scientific">candidate division WS5 bacterium</name>
    <dbReference type="NCBI Taxonomy" id="2093353"/>
    <lineage>
        <taxon>Bacteria</taxon>
        <taxon>candidate division WS5</taxon>
    </lineage>
</organism>
<comment type="similarity">
    <text evidence="1">Belongs to the bacterial solute-binding protein 5 family.</text>
</comment>
<evidence type="ECO:0000259" key="5">
    <source>
        <dbReference type="Pfam" id="PF00496"/>
    </source>
</evidence>
<keyword evidence="4" id="KW-0472">Membrane</keyword>
<keyword evidence="4" id="KW-0812">Transmembrane</keyword>
<keyword evidence="3" id="KW-0732">Signal</keyword>
<dbReference type="AlphaFoldDB" id="A0A419DAF5"/>
<dbReference type="InterPro" id="IPR039424">
    <property type="entry name" value="SBP_5"/>
</dbReference>
<dbReference type="GO" id="GO:1904680">
    <property type="term" value="F:peptide transmembrane transporter activity"/>
    <property type="evidence" value="ECO:0007669"/>
    <property type="project" value="TreeGrafter"/>
</dbReference>
<proteinExistence type="inferred from homology"/>
<feature type="domain" description="Solute-binding protein family 5" evidence="5">
    <location>
        <begin position="128"/>
        <end position="481"/>
    </location>
</feature>
<reference evidence="6 7" key="1">
    <citation type="journal article" date="2017" name="ISME J.">
        <title>Energy and carbon metabolisms in a deep terrestrial subsurface fluid microbial community.</title>
        <authorList>
            <person name="Momper L."/>
            <person name="Jungbluth S.P."/>
            <person name="Lee M.D."/>
            <person name="Amend J.P."/>
        </authorList>
    </citation>
    <scope>NUCLEOTIDE SEQUENCE [LARGE SCALE GENOMIC DNA]</scope>
    <source>
        <strain evidence="6">SURF_29</strain>
    </source>
</reference>
<dbReference type="Gene3D" id="3.90.76.10">
    <property type="entry name" value="Dipeptide-binding Protein, Domain 1"/>
    <property type="match status" value="1"/>
</dbReference>
<dbReference type="PIRSF" id="PIRSF002741">
    <property type="entry name" value="MppA"/>
    <property type="match status" value="1"/>
</dbReference>
<evidence type="ECO:0000256" key="2">
    <source>
        <dbReference type="ARBA" id="ARBA00022448"/>
    </source>
</evidence>
<dbReference type="InterPro" id="IPR030678">
    <property type="entry name" value="Peptide/Ni-bd"/>
</dbReference>
<evidence type="ECO:0000256" key="1">
    <source>
        <dbReference type="ARBA" id="ARBA00005695"/>
    </source>
</evidence>
<keyword evidence="4" id="KW-1133">Transmembrane helix</keyword>
<dbReference type="SUPFAM" id="SSF53850">
    <property type="entry name" value="Periplasmic binding protein-like II"/>
    <property type="match status" value="1"/>
</dbReference>
<dbReference type="Gene3D" id="3.10.105.10">
    <property type="entry name" value="Dipeptide-binding Protein, Domain 3"/>
    <property type="match status" value="1"/>
</dbReference>
<dbReference type="PROSITE" id="PS01040">
    <property type="entry name" value="SBP_BACTERIAL_5"/>
    <property type="match status" value="1"/>
</dbReference>
<dbReference type="Gene3D" id="3.40.190.10">
    <property type="entry name" value="Periplasmic binding protein-like II"/>
    <property type="match status" value="1"/>
</dbReference>
<evidence type="ECO:0000256" key="4">
    <source>
        <dbReference type="SAM" id="Phobius"/>
    </source>
</evidence>
<name>A0A419DAF5_9BACT</name>
<feature type="transmembrane region" description="Helical" evidence="4">
    <location>
        <begin position="48"/>
        <end position="68"/>
    </location>
</feature>
<dbReference type="Proteomes" id="UP000285655">
    <property type="component" value="Unassembled WGS sequence"/>
</dbReference>
<dbReference type="InterPro" id="IPR000914">
    <property type="entry name" value="SBP_5_dom"/>
</dbReference>
<dbReference type="EMBL" id="QZJW01000055">
    <property type="protein sequence ID" value="RJO60111.1"/>
    <property type="molecule type" value="Genomic_DNA"/>
</dbReference>
<dbReference type="GO" id="GO:0042597">
    <property type="term" value="C:periplasmic space"/>
    <property type="evidence" value="ECO:0007669"/>
    <property type="project" value="UniProtKB-ARBA"/>
</dbReference>
<dbReference type="GO" id="GO:0015833">
    <property type="term" value="P:peptide transport"/>
    <property type="evidence" value="ECO:0007669"/>
    <property type="project" value="TreeGrafter"/>
</dbReference>
<evidence type="ECO:0000313" key="7">
    <source>
        <dbReference type="Proteomes" id="UP000285655"/>
    </source>
</evidence>
<keyword evidence="2" id="KW-0813">Transport</keyword>
<dbReference type="PANTHER" id="PTHR30290:SF9">
    <property type="entry name" value="OLIGOPEPTIDE-BINDING PROTEIN APPA"/>
    <property type="match status" value="1"/>
</dbReference>
<protein>
    <recommendedName>
        <fullName evidence="5">Solute-binding protein family 5 domain-containing protein</fullName>
    </recommendedName>
</protein>